<keyword evidence="4" id="KW-1185">Reference proteome</keyword>
<dbReference type="PROSITE" id="PS00092">
    <property type="entry name" value="N6_MTASE"/>
    <property type="match status" value="1"/>
</dbReference>
<dbReference type="OrthoDB" id="9814088at2"/>
<dbReference type="Gene3D" id="3.40.50.150">
    <property type="entry name" value="Vaccinia Virus protein VP39"/>
    <property type="match status" value="1"/>
</dbReference>
<evidence type="ECO:0000313" key="3">
    <source>
        <dbReference type="Proteomes" id="UP000401717"/>
    </source>
</evidence>
<proteinExistence type="predicted"/>
<gene>
    <name evidence="1" type="ORF">IFDJLNFL_1098</name>
    <name evidence="2" type="ORF">MTDSW087_04942</name>
</gene>
<name>A0A564G4G9_9HYPH</name>
<dbReference type="Proteomes" id="UP000401717">
    <property type="component" value="Unassembled WGS sequence"/>
</dbReference>
<dbReference type="Proteomes" id="UP001055303">
    <property type="component" value="Unassembled WGS sequence"/>
</dbReference>
<dbReference type="CDD" id="cd02440">
    <property type="entry name" value="AdoMet_MTases"/>
    <property type="match status" value="1"/>
</dbReference>
<sequence length="290" mass="31382">MAKLTKVQAKAHTEAEKILTKDRLSDDEREFVIEHWQESARHINSIAGAFFTPWGLACDFAVEVGPGRIIDLCAGMGTLSLACLWHNIHGVTDLVCIEANPDYAAVGMKLVPEARWIVGDVFALPPGLGRFDLAISNPPFGAIKRAASAPRFTGKQFEMHVIDIASDLADRGVFILPQNSAPFRYSNCPNGGWPTTVRDGIGNGYLHCPSDPHDKLLAQTGIILEPNCGIDTGHYRDLWHGTSPVTEIVLTDFIEARARRAGPPTVAEAEIIARPTEPVAAQPDLFGAAA</sequence>
<evidence type="ECO:0000313" key="4">
    <source>
        <dbReference type="Proteomes" id="UP001055303"/>
    </source>
</evidence>
<evidence type="ECO:0000313" key="2">
    <source>
        <dbReference type="EMBL" id="VUF15207.1"/>
    </source>
</evidence>
<dbReference type="RefSeq" id="WP_144767601.1">
    <property type="nucleotide sequence ID" value="NZ_BPQI01000021.1"/>
</dbReference>
<dbReference type="InterPro" id="IPR002052">
    <property type="entry name" value="DNA_methylase_N6_adenine_CS"/>
</dbReference>
<dbReference type="InterPro" id="IPR029063">
    <property type="entry name" value="SAM-dependent_MTases_sf"/>
</dbReference>
<organism evidence="2 3">
    <name type="scientific">Methylobacterium dankookense</name>
    <dbReference type="NCBI Taxonomy" id="560405"/>
    <lineage>
        <taxon>Bacteria</taxon>
        <taxon>Pseudomonadati</taxon>
        <taxon>Pseudomonadota</taxon>
        <taxon>Alphaproteobacteria</taxon>
        <taxon>Hyphomicrobiales</taxon>
        <taxon>Methylobacteriaceae</taxon>
        <taxon>Methylobacterium</taxon>
    </lineage>
</organism>
<evidence type="ECO:0008006" key="5">
    <source>
        <dbReference type="Google" id="ProtNLM"/>
    </source>
</evidence>
<dbReference type="GO" id="GO:0008168">
    <property type="term" value="F:methyltransferase activity"/>
    <property type="evidence" value="ECO:0007669"/>
    <property type="project" value="InterPro"/>
</dbReference>
<reference evidence="1" key="3">
    <citation type="submission" date="2021-08" db="EMBL/GenBank/DDBJ databases">
        <authorList>
            <person name="Tani A."/>
            <person name="Ola A."/>
            <person name="Ogura Y."/>
            <person name="Katsura K."/>
            <person name="Hayashi T."/>
        </authorList>
    </citation>
    <scope>NUCLEOTIDE SEQUENCE</scope>
    <source>
        <strain evidence="1">DSM 22415</strain>
    </source>
</reference>
<reference evidence="1" key="2">
    <citation type="journal article" date="2021" name="Front. Microbiol.">
        <title>Comprehensive Comparative Genomics and Phenotyping of Methylobacterium Species.</title>
        <authorList>
            <person name="Alessa O."/>
            <person name="Ogura Y."/>
            <person name="Fujitani Y."/>
            <person name="Takami H."/>
            <person name="Hayashi T."/>
            <person name="Sahin N."/>
            <person name="Tani A."/>
        </authorList>
    </citation>
    <scope>NUCLEOTIDE SEQUENCE</scope>
    <source>
        <strain evidence="1">DSM 22415</strain>
    </source>
</reference>
<evidence type="ECO:0000313" key="1">
    <source>
        <dbReference type="EMBL" id="GJD55214.1"/>
    </source>
</evidence>
<dbReference type="GO" id="GO:0003676">
    <property type="term" value="F:nucleic acid binding"/>
    <property type="evidence" value="ECO:0007669"/>
    <property type="project" value="InterPro"/>
</dbReference>
<accession>A0A564G4G9</accession>
<dbReference type="EMBL" id="CABFVH010000048">
    <property type="protein sequence ID" value="VUF15207.1"/>
    <property type="molecule type" value="Genomic_DNA"/>
</dbReference>
<dbReference type="GO" id="GO:0032259">
    <property type="term" value="P:methylation"/>
    <property type="evidence" value="ECO:0007669"/>
    <property type="project" value="InterPro"/>
</dbReference>
<dbReference type="EMBL" id="BPQI01000021">
    <property type="protein sequence ID" value="GJD55214.1"/>
    <property type="molecule type" value="Genomic_DNA"/>
</dbReference>
<dbReference type="SUPFAM" id="SSF53335">
    <property type="entry name" value="S-adenosyl-L-methionine-dependent methyltransferases"/>
    <property type="match status" value="1"/>
</dbReference>
<protein>
    <recommendedName>
        <fullName evidence="5">Methyltransferase small domain-containing protein</fullName>
    </recommendedName>
</protein>
<reference evidence="2 3" key="1">
    <citation type="submission" date="2019-06" db="EMBL/GenBank/DDBJ databases">
        <authorList>
            <person name="Rodrigo-Torres L."/>
            <person name="Arahal R. D."/>
            <person name="Lucena T."/>
        </authorList>
    </citation>
    <scope>NUCLEOTIDE SEQUENCE [LARGE SCALE GENOMIC DNA]</scope>
    <source>
        <strain evidence="2 3">SW08-7</strain>
    </source>
</reference>
<dbReference type="AlphaFoldDB" id="A0A564G4G9"/>